<accession>A0A175YEB6</accession>
<dbReference type="EMBL" id="CP093351">
    <property type="protein sequence ID" value="WOH14576.1"/>
    <property type="molecule type" value="Genomic_DNA"/>
</dbReference>
<reference evidence="1" key="2">
    <citation type="submission" date="2022-03" db="EMBL/GenBank/DDBJ databases">
        <title>Draft title - Genomic analysis of global carrot germplasm unveils the trajectory of domestication and the origin of high carotenoid orange carrot.</title>
        <authorList>
            <person name="Iorizzo M."/>
            <person name="Ellison S."/>
            <person name="Senalik D."/>
            <person name="Macko-Podgorni A."/>
            <person name="Grzebelus D."/>
            <person name="Bostan H."/>
            <person name="Rolling W."/>
            <person name="Curaba J."/>
            <person name="Simon P."/>
        </authorList>
    </citation>
    <scope>NUCLEOTIDE SEQUENCE</scope>
    <source>
        <tissue evidence="1">Leaf</tissue>
    </source>
</reference>
<organism evidence="1 2">
    <name type="scientific">Daucus carota subsp. sativus</name>
    <name type="common">Carrot</name>
    <dbReference type="NCBI Taxonomy" id="79200"/>
    <lineage>
        <taxon>Eukaryota</taxon>
        <taxon>Viridiplantae</taxon>
        <taxon>Streptophyta</taxon>
        <taxon>Embryophyta</taxon>
        <taxon>Tracheophyta</taxon>
        <taxon>Spermatophyta</taxon>
        <taxon>Magnoliopsida</taxon>
        <taxon>eudicotyledons</taxon>
        <taxon>Gunneridae</taxon>
        <taxon>Pentapetalae</taxon>
        <taxon>asterids</taxon>
        <taxon>campanulids</taxon>
        <taxon>Apiales</taxon>
        <taxon>Apiaceae</taxon>
        <taxon>Apioideae</taxon>
        <taxon>Scandiceae</taxon>
        <taxon>Daucinae</taxon>
        <taxon>Daucus</taxon>
        <taxon>Daucus sect. Daucus</taxon>
    </lineage>
</organism>
<dbReference type="PANTHER" id="PTHR33143:SF3">
    <property type="entry name" value="VQ MOTIF-CONTAINING PROTEIN 17-RELATED"/>
    <property type="match status" value="1"/>
</dbReference>
<dbReference type="GO" id="GO:0005634">
    <property type="term" value="C:nucleus"/>
    <property type="evidence" value="ECO:0007669"/>
    <property type="project" value="TreeGrafter"/>
</dbReference>
<dbReference type="Proteomes" id="UP000077755">
    <property type="component" value="Chromosome 9"/>
</dbReference>
<dbReference type="InterPro" id="IPR008889">
    <property type="entry name" value="VQ"/>
</dbReference>
<protein>
    <submittedName>
        <fullName evidence="1">Uncharacterized protein</fullName>
    </submittedName>
</protein>
<dbReference type="InterPro" id="IPR039607">
    <property type="entry name" value="VQ_8/17/18/20/21/25"/>
</dbReference>
<evidence type="ECO:0000313" key="1">
    <source>
        <dbReference type="EMBL" id="WOH14576.1"/>
    </source>
</evidence>
<dbReference type="OrthoDB" id="693437at2759"/>
<dbReference type="Pfam" id="PF05678">
    <property type="entry name" value="VQ"/>
    <property type="match status" value="1"/>
</dbReference>
<keyword evidence="2" id="KW-1185">Reference proteome</keyword>
<dbReference type="AlphaFoldDB" id="A0A175YEB6"/>
<dbReference type="PANTHER" id="PTHR33143">
    <property type="entry name" value="F16F4.1 PROTEIN-RELATED"/>
    <property type="match status" value="1"/>
</dbReference>
<reference evidence="1" key="1">
    <citation type="journal article" date="2016" name="Nat. Genet.">
        <title>A high-quality carrot genome assembly provides new insights into carotenoid accumulation and asterid genome evolution.</title>
        <authorList>
            <person name="Iorizzo M."/>
            <person name="Ellison S."/>
            <person name="Senalik D."/>
            <person name="Zeng P."/>
            <person name="Satapoomin P."/>
            <person name="Huang J."/>
            <person name="Bowman M."/>
            <person name="Iovene M."/>
            <person name="Sanseverino W."/>
            <person name="Cavagnaro P."/>
            <person name="Yildiz M."/>
            <person name="Macko-Podgorni A."/>
            <person name="Moranska E."/>
            <person name="Grzebelus E."/>
            <person name="Grzebelus D."/>
            <person name="Ashrafi H."/>
            <person name="Zheng Z."/>
            <person name="Cheng S."/>
            <person name="Spooner D."/>
            <person name="Van Deynze A."/>
            <person name="Simon P."/>
        </authorList>
    </citation>
    <scope>NUCLEOTIDE SEQUENCE</scope>
    <source>
        <tissue evidence="1">Leaf</tissue>
    </source>
</reference>
<evidence type="ECO:0000313" key="2">
    <source>
        <dbReference type="Proteomes" id="UP000077755"/>
    </source>
</evidence>
<name>A0A175YEB6_DAUCS</name>
<gene>
    <name evidence="1" type="ORF">DCAR_0934096</name>
</gene>
<dbReference type="Gramene" id="KZM81979">
    <property type="protein sequence ID" value="KZM81979"/>
    <property type="gene ID" value="DCAR_029592"/>
</dbReference>
<proteinExistence type="predicted"/>
<sequence length="112" mass="13186">MKSILAAHAELSMPKQCHVRVRPKIRIIHVLEPRIIQTDVSNFREMVQRLTGKPTGTEMKRKARVWDSDWKIMEKERKVLYGQSAYGNQYFDGFLELDGLFEEEEKKFSAFP</sequence>
<dbReference type="KEGG" id="dcr:108201228"/>